<reference evidence="1" key="1">
    <citation type="submission" date="2020-04" db="EMBL/GenBank/DDBJ databases">
        <authorList>
            <person name="Alioto T."/>
            <person name="Alioto T."/>
            <person name="Gomez Garrido J."/>
        </authorList>
    </citation>
    <scope>NUCLEOTIDE SEQUENCE</scope>
    <source>
        <strain evidence="1">A484AB</strain>
    </source>
</reference>
<dbReference type="Proteomes" id="UP001152795">
    <property type="component" value="Unassembled WGS sequence"/>
</dbReference>
<dbReference type="OrthoDB" id="6019889at2759"/>
<comment type="caution">
    <text evidence="1">The sequence shown here is derived from an EMBL/GenBank/DDBJ whole genome shotgun (WGS) entry which is preliminary data.</text>
</comment>
<accession>A0A7D9D8B1</accession>
<evidence type="ECO:0000313" key="2">
    <source>
        <dbReference type="Proteomes" id="UP001152795"/>
    </source>
</evidence>
<keyword evidence="2" id="KW-1185">Reference proteome</keyword>
<proteinExistence type="predicted"/>
<protein>
    <submittedName>
        <fullName evidence="1">Uncharacterized protein</fullName>
    </submittedName>
</protein>
<evidence type="ECO:0000313" key="1">
    <source>
        <dbReference type="EMBL" id="CAB3978816.1"/>
    </source>
</evidence>
<gene>
    <name evidence="1" type="ORF">PACLA_8A030966</name>
</gene>
<name>A0A7D9D8B1_PARCT</name>
<sequence>MRKRILKYEDTTVSCDIIFVVRGNSNFVGHRKLVKMYNCLNDGSHALQPKNDYECMFYAMLTNPNCKGYLFFAGDDKLLHMERVLQNERDRIWYGKRTNTKRFEVSFSNRHLFSSNEIACCKDAFQDLALLIHNGFNNYKKQLNSSWQKPWNAEIALNALLWNGKGKFVCFYEDVEMFYVPVKYRKVFLGVASIFSKVKMPNVIAVPTILKSLDLESTFINISK</sequence>
<dbReference type="EMBL" id="CACRXK020000144">
    <property type="protein sequence ID" value="CAB3978816.1"/>
    <property type="molecule type" value="Genomic_DNA"/>
</dbReference>
<organism evidence="1 2">
    <name type="scientific">Paramuricea clavata</name>
    <name type="common">Red gorgonian</name>
    <name type="synonym">Violescent sea-whip</name>
    <dbReference type="NCBI Taxonomy" id="317549"/>
    <lineage>
        <taxon>Eukaryota</taxon>
        <taxon>Metazoa</taxon>
        <taxon>Cnidaria</taxon>
        <taxon>Anthozoa</taxon>
        <taxon>Octocorallia</taxon>
        <taxon>Malacalcyonacea</taxon>
        <taxon>Plexauridae</taxon>
        <taxon>Paramuricea</taxon>
    </lineage>
</organism>
<dbReference type="AlphaFoldDB" id="A0A7D9D8B1"/>